<keyword evidence="1" id="KW-0813">Transport</keyword>
<evidence type="ECO:0000256" key="2">
    <source>
        <dbReference type="ARBA" id="ARBA00022723"/>
    </source>
</evidence>
<sequence>LPSLGSGTQVTATLTDFHIALSQQTFNAGTYTFNVTNAGQATHSLEIVRDGEVDLRSDNIRPGHSDRITIAMTKGTYQVYCPVGNHRSQGMDMTLTVT</sequence>
<evidence type="ECO:0000256" key="3">
    <source>
        <dbReference type="ARBA" id="ARBA00022982"/>
    </source>
</evidence>
<evidence type="ECO:0000256" key="1">
    <source>
        <dbReference type="ARBA" id="ARBA00022448"/>
    </source>
</evidence>
<reference evidence="7" key="1">
    <citation type="journal article" date="2019" name="Int. J. Syst. Evol. Microbiol.">
        <title>The Global Catalogue of Microorganisms (GCM) 10K type strain sequencing project: providing services to taxonomists for standard genome sequencing and annotation.</title>
        <authorList>
            <consortium name="The Broad Institute Genomics Platform"/>
            <consortium name="The Broad Institute Genome Sequencing Center for Infectious Disease"/>
            <person name="Wu L."/>
            <person name="Ma J."/>
        </authorList>
    </citation>
    <scope>NUCLEOTIDE SEQUENCE [LARGE SCALE GENOMIC DNA]</scope>
    <source>
        <strain evidence="7">JCM 31486</strain>
    </source>
</reference>
<dbReference type="Pfam" id="PF00127">
    <property type="entry name" value="Copper-bind"/>
    <property type="match status" value="1"/>
</dbReference>
<dbReference type="SUPFAM" id="SSF49503">
    <property type="entry name" value="Cupredoxins"/>
    <property type="match status" value="1"/>
</dbReference>
<comment type="caution">
    <text evidence="6">The sequence shown here is derived from an EMBL/GenBank/DDBJ whole genome shotgun (WGS) entry which is preliminary data.</text>
</comment>
<dbReference type="Gene3D" id="2.60.40.420">
    <property type="entry name" value="Cupredoxins - blue copper proteins"/>
    <property type="match status" value="1"/>
</dbReference>
<protein>
    <submittedName>
        <fullName evidence="6">Plastocyanin/azurin family copper-binding protein</fullName>
    </submittedName>
</protein>
<evidence type="ECO:0000313" key="7">
    <source>
        <dbReference type="Proteomes" id="UP001597045"/>
    </source>
</evidence>
<dbReference type="EMBL" id="JBHTIS010002637">
    <property type="protein sequence ID" value="MFD1050137.1"/>
    <property type="molecule type" value="Genomic_DNA"/>
</dbReference>
<organism evidence="6 7">
    <name type="scientific">Kibdelosporangium lantanae</name>
    <dbReference type="NCBI Taxonomy" id="1497396"/>
    <lineage>
        <taxon>Bacteria</taxon>
        <taxon>Bacillati</taxon>
        <taxon>Actinomycetota</taxon>
        <taxon>Actinomycetes</taxon>
        <taxon>Pseudonocardiales</taxon>
        <taxon>Pseudonocardiaceae</taxon>
        <taxon>Kibdelosporangium</taxon>
    </lineage>
</organism>
<gene>
    <name evidence="6" type="ORF">ACFQ1S_33755</name>
</gene>
<keyword evidence="3" id="KW-0249">Electron transport</keyword>
<dbReference type="InterPro" id="IPR028871">
    <property type="entry name" value="BlueCu_1_BS"/>
</dbReference>
<feature type="domain" description="Blue (type 1) copper" evidence="5">
    <location>
        <begin position="45"/>
        <end position="97"/>
    </location>
</feature>
<dbReference type="PROSITE" id="PS00196">
    <property type="entry name" value="COPPER_BLUE"/>
    <property type="match status" value="1"/>
</dbReference>
<keyword evidence="4" id="KW-0186">Copper</keyword>
<evidence type="ECO:0000259" key="5">
    <source>
        <dbReference type="Pfam" id="PF00127"/>
    </source>
</evidence>
<proteinExistence type="predicted"/>
<keyword evidence="7" id="KW-1185">Reference proteome</keyword>
<dbReference type="InterPro" id="IPR008972">
    <property type="entry name" value="Cupredoxin"/>
</dbReference>
<name>A0ABW3MJ76_9PSEU</name>
<dbReference type="PROSITE" id="PS00079">
    <property type="entry name" value="MULTICOPPER_OXIDASE1"/>
    <property type="match status" value="1"/>
</dbReference>
<dbReference type="Proteomes" id="UP001597045">
    <property type="component" value="Unassembled WGS sequence"/>
</dbReference>
<feature type="non-terminal residue" evidence="6">
    <location>
        <position position="1"/>
    </location>
</feature>
<dbReference type="InterPro" id="IPR033138">
    <property type="entry name" value="Cu_oxidase_CS"/>
</dbReference>
<accession>A0ABW3MJ76</accession>
<keyword evidence="2" id="KW-0479">Metal-binding</keyword>
<evidence type="ECO:0000313" key="6">
    <source>
        <dbReference type="EMBL" id="MFD1050137.1"/>
    </source>
</evidence>
<dbReference type="InterPro" id="IPR000923">
    <property type="entry name" value="BlueCu_1"/>
</dbReference>
<evidence type="ECO:0000256" key="4">
    <source>
        <dbReference type="ARBA" id="ARBA00023008"/>
    </source>
</evidence>